<dbReference type="InterPro" id="IPR010982">
    <property type="entry name" value="Lambda_DNA-bd_dom_sf"/>
</dbReference>
<dbReference type="CDD" id="cd00093">
    <property type="entry name" value="HTH_XRE"/>
    <property type="match status" value="1"/>
</dbReference>
<dbReference type="Proteomes" id="UP000540989">
    <property type="component" value="Unassembled WGS sequence"/>
</dbReference>
<name>A0A7W7Z9Z0_9BACT</name>
<accession>A0A7W7Z9Z0</accession>
<evidence type="ECO:0008006" key="3">
    <source>
        <dbReference type="Google" id="ProtNLM"/>
    </source>
</evidence>
<dbReference type="InterPro" id="IPR001387">
    <property type="entry name" value="Cro/C1-type_HTH"/>
</dbReference>
<dbReference type="Gene3D" id="1.10.260.40">
    <property type="entry name" value="lambda repressor-like DNA-binding domains"/>
    <property type="match status" value="1"/>
</dbReference>
<organism evidence="1 2">
    <name type="scientific">Granulicella aggregans</name>
    <dbReference type="NCBI Taxonomy" id="474949"/>
    <lineage>
        <taxon>Bacteria</taxon>
        <taxon>Pseudomonadati</taxon>
        <taxon>Acidobacteriota</taxon>
        <taxon>Terriglobia</taxon>
        <taxon>Terriglobales</taxon>
        <taxon>Acidobacteriaceae</taxon>
        <taxon>Granulicella</taxon>
    </lineage>
</organism>
<evidence type="ECO:0000313" key="1">
    <source>
        <dbReference type="EMBL" id="MBB5055995.1"/>
    </source>
</evidence>
<sequence>MEGIGGKLRASRLAWKLTLREVEQRTLRLAQQWGNPAYRISASWLDRVERENRGLSATKLIVLANIYSLTPDQMLGMCPTPDTTFTPSEDLSVPNATLLAEGNLDTYAKVWLPDTLVTETPAEATALLPAEQGLLPSHYRRAVIGRQDRTLEPMIRAGSIVLIDTQKRSIATRREWNHEFDRPIYFLMTRDGYVSGFCELDKESDWLTVIPHALSFESNRRFRYRKDIEVVGTVVAAVIRRTE</sequence>
<dbReference type="EMBL" id="JACHIP010000001">
    <property type="protein sequence ID" value="MBB5055995.1"/>
    <property type="molecule type" value="Genomic_DNA"/>
</dbReference>
<dbReference type="RefSeq" id="WP_184213707.1">
    <property type="nucleotide sequence ID" value="NZ_JACHIP010000001.1"/>
</dbReference>
<reference evidence="1 2" key="1">
    <citation type="submission" date="2020-08" db="EMBL/GenBank/DDBJ databases">
        <title>Genomic Encyclopedia of Type Strains, Phase IV (KMG-V): Genome sequencing to study the core and pangenomes of soil and plant-associated prokaryotes.</title>
        <authorList>
            <person name="Whitman W."/>
        </authorList>
    </citation>
    <scope>NUCLEOTIDE SEQUENCE [LARGE SCALE GENOMIC DNA]</scope>
    <source>
        <strain evidence="1 2">M8UP14</strain>
    </source>
</reference>
<gene>
    <name evidence="1" type="ORF">HDF16_000664</name>
</gene>
<comment type="caution">
    <text evidence="1">The sequence shown here is derived from an EMBL/GenBank/DDBJ whole genome shotgun (WGS) entry which is preliminary data.</text>
</comment>
<proteinExistence type="predicted"/>
<evidence type="ECO:0000313" key="2">
    <source>
        <dbReference type="Proteomes" id="UP000540989"/>
    </source>
</evidence>
<dbReference type="GO" id="GO:0003677">
    <property type="term" value="F:DNA binding"/>
    <property type="evidence" value="ECO:0007669"/>
    <property type="project" value="InterPro"/>
</dbReference>
<keyword evidence="2" id="KW-1185">Reference proteome</keyword>
<protein>
    <recommendedName>
        <fullName evidence="3">HTH cro/C1-type domain-containing protein</fullName>
    </recommendedName>
</protein>
<dbReference type="AlphaFoldDB" id="A0A7W7Z9Z0"/>